<evidence type="ECO:0000313" key="2">
    <source>
        <dbReference type="EMBL" id="RFA36436.1"/>
    </source>
</evidence>
<dbReference type="EMBL" id="NFZW01000009">
    <property type="protein sequence ID" value="RFA36436.1"/>
    <property type="molecule type" value="Genomic_DNA"/>
</dbReference>
<feature type="region of interest" description="Disordered" evidence="1">
    <location>
        <begin position="43"/>
        <end position="62"/>
    </location>
</feature>
<organism evidence="2 3">
    <name type="scientific">Alkalilimnicola ehrlichii</name>
    <dbReference type="NCBI Taxonomy" id="351052"/>
    <lineage>
        <taxon>Bacteria</taxon>
        <taxon>Pseudomonadati</taxon>
        <taxon>Pseudomonadota</taxon>
        <taxon>Gammaproteobacteria</taxon>
        <taxon>Chromatiales</taxon>
        <taxon>Ectothiorhodospiraceae</taxon>
        <taxon>Alkalilimnicola</taxon>
    </lineage>
</organism>
<evidence type="ECO:0000313" key="3">
    <source>
        <dbReference type="Proteomes" id="UP000256763"/>
    </source>
</evidence>
<dbReference type="AlphaFoldDB" id="A0A3E0WWQ4"/>
<proteinExistence type="predicted"/>
<accession>A0A3E0WWQ4</accession>
<protein>
    <submittedName>
        <fullName evidence="2">Uncharacterized protein</fullName>
    </submittedName>
</protein>
<reference evidence="3" key="1">
    <citation type="submission" date="2017-05" db="EMBL/GenBank/DDBJ databases">
        <authorList>
            <person name="Sharma S."/>
            <person name="Sidhu C."/>
            <person name="Pinnaka A.K."/>
        </authorList>
    </citation>
    <scope>NUCLEOTIDE SEQUENCE [LARGE SCALE GENOMIC DNA]</scope>
    <source>
        <strain evidence="3">AK93</strain>
    </source>
</reference>
<dbReference type="Proteomes" id="UP000256763">
    <property type="component" value="Unassembled WGS sequence"/>
</dbReference>
<sequence length="62" mass="6785">MIGVVTAAVVFFGYAGYATVTYNVTDRSVMNIEREAAALADHYAARQARTRSNNSQGRGREE</sequence>
<gene>
    <name evidence="2" type="ORF">CAL65_10680</name>
</gene>
<keyword evidence="3" id="KW-1185">Reference proteome</keyword>
<evidence type="ECO:0000256" key="1">
    <source>
        <dbReference type="SAM" id="MobiDB-lite"/>
    </source>
</evidence>
<feature type="compositionally biased region" description="Polar residues" evidence="1">
    <location>
        <begin position="50"/>
        <end position="62"/>
    </location>
</feature>
<comment type="caution">
    <text evidence="2">The sequence shown here is derived from an EMBL/GenBank/DDBJ whole genome shotgun (WGS) entry which is preliminary data.</text>
</comment>
<name>A0A3E0WWQ4_9GAMM</name>